<feature type="transmembrane region" description="Helical" evidence="1">
    <location>
        <begin position="21"/>
        <end position="41"/>
    </location>
</feature>
<gene>
    <name evidence="2" type="ORF">EUGRSUZ_E02485</name>
</gene>
<evidence type="ECO:0000313" key="2">
    <source>
        <dbReference type="EMBL" id="KCW73898.1"/>
    </source>
</evidence>
<keyword evidence="1" id="KW-1133">Transmembrane helix</keyword>
<keyword evidence="1" id="KW-0812">Transmembrane</keyword>
<evidence type="ECO:0000256" key="1">
    <source>
        <dbReference type="SAM" id="Phobius"/>
    </source>
</evidence>
<sequence length="75" mass="8724">MKKQLQFIDIDKSLRTAKTRRWMMIIISSSGFILAFVKFAGTSWYNQHNNSEQISLIMQRQILGAFVVVKESSKQ</sequence>
<protein>
    <submittedName>
        <fullName evidence="2">Uncharacterized protein</fullName>
    </submittedName>
</protein>
<proteinExistence type="predicted"/>
<accession>A0A059C619</accession>
<reference evidence="2" key="1">
    <citation type="submission" date="2013-07" db="EMBL/GenBank/DDBJ databases">
        <title>The genome of Eucalyptus grandis.</title>
        <authorList>
            <person name="Schmutz J."/>
            <person name="Hayes R."/>
            <person name="Myburg A."/>
            <person name="Tuskan G."/>
            <person name="Grattapaglia D."/>
            <person name="Rokhsar D.S."/>
        </authorList>
    </citation>
    <scope>NUCLEOTIDE SEQUENCE</scope>
    <source>
        <tissue evidence="2">Leaf extractions</tissue>
    </source>
</reference>
<keyword evidence="1" id="KW-0472">Membrane</keyword>
<dbReference type="EMBL" id="KK198757">
    <property type="protein sequence ID" value="KCW73898.1"/>
    <property type="molecule type" value="Genomic_DNA"/>
</dbReference>
<name>A0A059C619_EUCGR</name>
<dbReference type="AlphaFoldDB" id="A0A059C619"/>
<dbReference type="InParanoid" id="A0A059C619"/>
<organism evidence="2">
    <name type="scientific">Eucalyptus grandis</name>
    <name type="common">Flooded gum</name>
    <dbReference type="NCBI Taxonomy" id="71139"/>
    <lineage>
        <taxon>Eukaryota</taxon>
        <taxon>Viridiplantae</taxon>
        <taxon>Streptophyta</taxon>
        <taxon>Embryophyta</taxon>
        <taxon>Tracheophyta</taxon>
        <taxon>Spermatophyta</taxon>
        <taxon>Magnoliopsida</taxon>
        <taxon>eudicotyledons</taxon>
        <taxon>Gunneridae</taxon>
        <taxon>Pentapetalae</taxon>
        <taxon>rosids</taxon>
        <taxon>malvids</taxon>
        <taxon>Myrtales</taxon>
        <taxon>Myrtaceae</taxon>
        <taxon>Myrtoideae</taxon>
        <taxon>Eucalypteae</taxon>
        <taxon>Eucalyptus</taxon>
    </lineage>
</organism>
<dbReference type="Gramene" id="KCW73898">
    <property type="protein sequence ID" value="KCW73898"/>
    <property type="gene ID" value="EUGRSUZ_E02485"/>
</dbReference>